<name>A0A8J2LTP4_9BILA</name>
<dbReference type="EMBL" id="CAKAEH010001174">
    <property type="protein sequence ID" value="CAG9533057.1"/>
    <property type="molecule type" value="Genomic_DNA"/>
</dbReference>
<evidence type="ECO:0000256" key="9">
    <source>
        <dbReference type="ARBA" id="ARBA00023224"/>
    </source>
</evidence>
<protein>
    <recommendedName>
        <fullName evidence="12">G-protein coupled receptors family 1 profile domain-containing protein</fullName>
    </recommendedName>
</protein>
<evidence type="ECO:0000256" key="5">
    <source>
        <dbReference type="ARBA" id="ARBA00023040"/>
    </source>
</evidence>
<dbReference type="InterPro" id="IPR000276">
    <property type="entry name" value="GPCR_Rhodpsn"/>
</dbReference>
<sequence length="624" mass="70049">MLTWHSGFLILVLLIIMVVFGNLVVLFAVLIDRELRRLATNKFIASLAISDLLVGIVVMPLSLYATVNGIHWDLGDRWCQFHLVTGVFSTTASIVHLTAISLDRYFAIMFPTEYQRHSIATSIFAYIIMIWIVSFAVSSTLFMEKSLGEDGFCWTKNPQYLVLSSLISFFIPGAIVVYLYIKIFRKLRSHRLYIFGQMGLLKRQQNNYGRNNDKTKCLPKVAEEVISQCGSRLSQANSIASGNNTAWDETLGLSNQLNIQSNNIDQRCSLSVKTAEGLKDRLMVPKKRISITLDPPTMELSSITMNSQTVDNECLLLDNHMTFLDDNSSEEPITINDESLLKPSVAAINRCDSVKLPIVSVSFNDSKMLDDVKESKKSLPMLLDLPKPTNNLSTTSTTALVSLKVPKWDCCVTPISTIRSNSSRSSCTSTSGSGDISRMISMNSFDTSITEDATDATAEVSNSRKISTWSTLRSIIHVHDLTPVAGTKNAFANNAPRSNQRGTISRGRLRRIAIQVTRAVRRKRRESLAIRRETRATGVVAAILIAFLICWIPYFCITVYRGICTGFNIQLDKHLHVNLFMLSSWLGYAHSCFNPIIYTCLNKKFRRTIKQIICYSCHKNRKDL</sequence>
<evidence type="ECO:0000313" key="13">
    <source>
        <dbReference type="EMBL" id="CAG9533057.1"/>
    </source>
</evidence>
<keyword evidence="7" id="KW-1015">Disulfide bond</keyword>
<feature type="domain" description="G-protein coupled receptors family 1 profile" evidence="12">
    <location>
        <begin position="21"/>
        <end position="598"/>
    </location>
</feature>
<feature type="transmembrane region" description="Helical" evidence="11">
    <location>
        <begin position="539"/>
        <end position="560"/>
    </location>
</feature>
<dbReference type="Pfam" id="PF00001">
    <property type="entry name" value="7tm_1"/>
    <property type="match status" value="2"/>
</dbReference>
<evidence type="ECO:0000256" key="4">
    <source>
        <dbReference type="ARBA" id="ARBA00022989"/>
    </source>
</evidence>
<evidence type="ECO:0000256" key="10">
    <source>
        <dbReference type="RuleBase" id="RU000688"/>
    </source>
</evidence>
<feature type="transmembrane region" description="Helical" evidence="11">
    <location>
        <begin position="580"/>
        <end position="601"/>
    </location>
</feature>
<evidence type="ECO:0000256" key="3">
    <source>
        <dbReference type="ARBA" id="ARBA00022692"/>
    </source>
</evidence>
<keyword evidence="14" id="KW-1185">Reference proteome</keyword>
<comment type="caution">
    <text evidence="13">The sequence shown here is derived from an EMBL/GenBank/DDBJ whole genome shotgun (WGS) entry which is preliminary data.</text>
</comment>
<gene>
    <name evidence="13" type="ORF">CJOHNSTONI_LOCUS3318</name>
</gene>
<dbReference type="PANTHER" id="PTHR24248">
    <property type="entry name" value="ADRENERGIC RECEPTOR-RELATED G-PROTEIN COUPLED RECEPTOR"/>
    <property type="match status" value="1"/>
</dbReference>
<feature type="transmembrane region" description="Helical" evidence="11">
    <location>
        <begin position="162"/>
        <end position="181"/>
    </location>
</feature>
<dbReference type="PRINTS" id="PR00237">
    <property type="entry name" value="GPCRRHODOPSN"/>
</dbReference>
<evidence type="ECO:0000313" key="14">
    <source>
        <dbReference type="Proteomes" id="UP000746747"/>
    </source>
</evidence>
<keyword evidence="8 10" id="KW-0675">Receptor</keyword>
<dbReference type="SUPFAM" id="SSF81321">
    <property type="entry name" value="Family A G protein-coupled receptor-like"/>
    <property type="match status" value="1"/>
</dbReference>
<evidence type="ECO:0000256" key="2">
    <source>
        <dbReference type="ARBA" id="ARBA00022475"/>
    </source>
</evidence>
<keyword evidence="5 10" id="KW-0297">G-protein coupled receptor</keyword>
<dbReference type="GO" id="GO:0004930">
    <property type="term" value="F:G protein-coupled receptor activity"/>
    <property type="evidence" value="ECO:0007669"/>
    <property type="project" value="UniProtKB-KW"/>
</dbReference>
<keyword evidence="4 11" id="KW-1133">Transmembrane helix</keyword>
<dbReference type="Gene3D" id="1.20.1070.10">
    <property type="entry name" value="Rhodopsin 7-helix transmembrane proteins"/>
    <property type="match status" value="2"/>
</dbReference>
<dbReference type="Proteomes" id="UP000746747">
    <property type="component" value="Unassembled WGS sequence"/>
</dbReference>
<evidence type="ECO:0000256" key="11">
    <source>
        <dbReference type="SAM" id="Phobius"/>
    </source>
</evidence>
<feature type="transmembrane region" description="Helical" evidence="11">
    <location>
        <begin position="6"/>
        <end position="31"/>
    </location>
</feature>
<feature type="transmembrane region" description="Helical" evidence="11">
    <location>
        <begin position="123"/>
        <end position="142"/>
    </location>
</feature>
<keyword evidence="2" id="KW-1003">Cell membrane</keyword>
<evidence type="ECO:0000259" key="12">
    <source>
        <dbReference type="PROSITE" id="PS50262"/>
    </source>
</evidence>
<keyword evidence="9 10" id="KW-0807">Transducer</keyword>
<keyword evidence="3 10" id="KW-0812">Transmembrane</keyword>
<dbReference type="AlphaFoldDB" id="A0A8J2LTP4"/>
<comment type="subcellular location">
    <subcellularLocation>
        <location evidence="1">Cell membrane</location>
        <topology evidence="1">Multi-pass membrane protein</topology>
    </subcellularLocation>
</comment>
<keyword evidence="6 11" id="KW-0472">Membrane</keyword>
<dbReference type="OrthoDB" id="5951059at2759"/>
<organism evidence="13 14">
    <name type="scientific">Cercopithifilaria johnstoni</name>
    <dbReference type="NCBI Taxonomy" id="2874296"/>
    <lineage>
        <taxon>Eukaryota</taxon>
        <taxon>Metazoa</taxon>
        <taxon>Ecdysozoa</taxon>
        <taxon>Nematoda</taxon>
        <taxon>Chromadorea</taxon>
        <taxon>Rhabditida</taxon>
        <taxon>Spirurina</taxon>
        <taxon>Spiruromorpha</taxon>
        <taxon>Filarioidea</taxon>
        <taxon>Onchocercidae</taxon>
        <taxon>Cercopithifilaria</taxon>
    </lineage>
</organism>
<reference evidence="13" key="1">
    <citation type="submission" date="2021-09" db="EMBL/GenBank/DDBJ databases">
        <authorList>
            <consortium name="Pathogen Informatics"/>
        </authorList>
    </citation>
    <scope>NUCLEOTIDE SEQUENCE</scope>
</reference>
<dbReference type="InterPro" id="IPR017452">
    <property type="entry name" value="GPCR_Rhodpsn_7TM"/>
</dbReference>
<comment type="similarity">
    <text evidence="10">Belongs to the G-protein coupled receptor 1 family.</text>
</comment>
<feature type="transmembrane region" description="Helical" evidence="11">
    <location>
        <begin position="43"/>
        <end position="63"/>
    </location>
</feature>
<evidence type="ECO:0000256" key="7">
    <source>
        <dbReference type="ARBA" id="ARBA00023157"/>
    </source>
</evidence>
<dbReference type="PANTHER" id="PTHR24248:SF125">
    <property type="entry name" value="DOPAMINE D2-LIKE RECEPTOR"/>
    <property type="match status" value="1"/>
</dbReference>
<accession>A0A8J2LTP4</accession>
<evidence type="ECO:0000256" key="1">
    <source>
        <dbReference type="ARBA" id="ARBA00004651"/>
    </source>
</evidence>
<dbReference type="PROSITE" id="PS50262">
    <property type="entry name" value="G_PROTEIN_RECEP_F1_2"/>
    <property type="match status" value="1"/>
</dbReference>
<evidence type="ECO:0000256" key="6">
    <source>
        <dbReference type="ARBA" id="ARBA00023136"/>
    </source>
</evidence>
<feature type="transmembrane region" description="Helical" evidence="11">
    <location>
        <begin position="83"/>
        <end position="102"/>
    </location>
</feature>
<dbReference type="GO" id="GO:0005886">
    <property type="term" value="C:plasma membrane"/>
    <property type="evidence" value="ECO:0007669"/>
    <property type="project" value="UniProtKB-SubCell"/>
</dbReference>
<evidence type="ECO:0000256" key="8">
    <source>
        <dbReference type="ARBA" id="ARBA00023170"/>
    </source>
</evidence>
<dbReference type="PROSITE" id="PS00237">
    <property type="entry name" value="G_PROTEIN_RECEP_F1_1"/>
    <property type="match status" value="1"/>
</dbReference>
<proteinExistence type="inferred from homology"/>